<protein>
    <recommendedName>
        <fullName evidence="1">DUF6532 domain-containing protein</fullName>
    </recommendedName>
</protein>
<evidence type="ECO:0000313" key="3">
    <source>
        <dbReference type="Proteomes" id="UP001362999"/>
    </source>
</evidence>
<reference evidence="2 3" key="1">
    <citation type="journal article" date="2024" name="J Genomics">
        <title>Draft genome sequencing and assembly of Favolaschia claudopus CIRM-BRFM 2984 isolated from oak limbs.</title>
        <authorList>
            <person name="Navarro D."/>
            <person name="Drula E."/>
            <person name="Chaduli D."/>
            <person name="Cazenave R."/>
            <person name="Ahrendt S."/>
            <person name="Wang J."/>
            <person name="Lipzen A."/>
            <person name="Daum C."/>
            <person name="Barry K."/>
            <person name="Grigoriev I.V."/>
            <person name="Favel A."/>
            <person name="Rosso M.N."/>
            <person name="Martin F."/>
        </authorList>
    </citation>
    <scope>NUCLEOTIDE SEQUENCE [LARGE SCALE GENOMIC DNA]</scope>
    <source>
        <strain evidence="2 3">CIRM-BRFM 2984</strain>
    </source>
</reference>
<comment type="caution">
    <text evidence="2">The sequence shown here is derived from an EMBL/GenBank/DDBJ whole genome shotgun (WGS) entry which is preliminary data.</text>
</comment>
<dbReference type="Proteomes" id="UP001362999">
    <property type="component" value="Unassembled WGS sequence"/>
</dbReference>
<sequence length="299" mass="33541">MGISLVPKAVELDVEGKVKTERKPKTTNADLPFPRPSYHTDLKFWQTYFLPELWDYAATSEEPFSLGAAPGFRDFVQNLWEKHYGAYTITDAVYSQAAQAVRNWRSKIGKTALAAVNHVLKELPTLEERAKRVADELKDTVFLVFQTGAYRSELVLRVFAAHLQAVHKNDAFYGHPVGAMALTCAAVERALNMYKSGTCSTDGVPRRGKRSALSFVVVPWGARAKAYLPGIRKLTTQKWSKIMSMSYPFMDSAALITIDDTDGEESSEDSRACIQVSDDSDEEEVTRSYRTINHFYTFG</sequence>
<gene>
    <name evidence="2" type="ORF">R3P38DRAFT_2551440</name>
</gene>
<dbReference type="InterPro" id="IPR045341">
    <property type="entry name" value="DUF6532"/>
</dbReference>
<evidence type="ECO:0000259" key="1">
    <source>
        <dbReference type="Pfam" id="PF20149"/>
    </source>
</evidence>
<accession>A0AAW0AG68</accession>
<dbReference type="EMBL" id="JAWWNJ010000067">
    <property type="protein sequence ID" value="KAK7008364.1"/>
    <property type="molecule type" value="Genomic_DNA"/>
</dbReference>
<dbReference type="AlphaFoldDB" id="A0AAW0AG68"/>
<feature type="domain" description="DUF6532" evidence="1">
    <location>
        <begin position="73"/>
        <end position="200"/>
    </location>
</feature>
<proteinExistence type="predicted"/>
<dbReference type="Pfam" id="PF20149">
    <property type="entry name" value="DUF6532"/>
    <property type="match status" value="1"/>
</dbReference>
<evidence type="ECO:0000313" key="2">
    <source>
        <dbReference type="EMBL" id="KAK7008364.1"/>
    </source>
</evidence>
<organism evidence="2 3">
    <name type="scientific">Favolaschia claudopus</name>
    <dbReference type="NCBI Taxonomy" id="2862362"/>
    <lineage>
        <taxon>Eukaryota</taxon>
        <taxon>Fungi</taxon>
        <taxon>Dikarya</taxon>
        <taxon>Basidiomycota</taxon>
        <taxon>Agaricomycotina</taxon>
        <taxon>Agaricomycetes</taxon>
        <taxon>Agaricomycetidae</taxon>
        <taxon>Agaricales</taxon>
        <taxon>Marasmiineae</taxon>
        <taxon>Mycenaceae</taxon>
        <taxon>Favolaschia</taxon>
    </lineage>
</organism>
<name>A0AAW0AG68_9AGAR</name>
<keyword evidence="3" id="KW-1185">Reference proteome</keyword>